<dbReference type="SMART" id="SM00239">
    <property type="entry name" value="C2"/>
    <property type="match status" value="1"/>
</dbReference>
<keyword evidence="5" id="KW-1185">Reference proteome</keyword>
<sequence length="329" mass="37605">MVLPTVEEDFNLKIQGPIARGQLKLDVYMNTGLLTVHVIKAKHVGSKMSTPMNTFALIYLIPDEKETCRCRTKVIPSSNNPVYDEKLSFELTDDDLHKRILISIWHQDPVKRSNEFLGCTSFGIARLRKILTAVNGWYYLLNETMGRKKHLQITKREMFMASFNRRASLPAVIPAINKDITGVKNLKMTVYKDREGFGFTLVESCPVKVGRVKRDSHAAEAGLMEDDVVIRINGVNVSRSTSTSVAWLLKNSGSKARLEVIRQTSDVFIETMTKNRRLKRYHCDEEESRHVPRTNADLTNLRDSEYVSPPFIKFFARFKSLSRLSFNLS</sequence>
<gene>
    <name evidence="3" type="ORF">ACJMK2_040073</name>
    <name evidence="4" type="ORF">ACJMK2_040080</name>
</gene>
<comment type="caution">
    <text evidence="3">The sequence shown here is derived from an EMBL/GenBank/DDBJ whole genome shotgun (WGS) entry which is preliminary data.</text>
</comment>
<evidence type="ECO:0000313" key="5">
    <source>
        <dbReference type="Proteomes" id="UP001634394"/>
    </source>
</evidence>
<dbReference type="InterPro" id="IPR001478">
    <property type="entry name" value="PDZ"/>
</dbReference>
<dbReference type="PROSITE" id="PS50106">
    <property type="entry name" value="PDZ"/>
    <property type="match status" value="1"/>
</dbReference>
<dbReference type="Gene3D" id="2.60.40.150">
    <property type="entry name" value="C2 domain"/>
    <property type="match status" value="1"/>
</dbReference>
<dbReference type="SUPFAM" id="SSF50156">
    <property type="entry name" value="PDZ domain-like"/>
    <property type="match status" value="1"/>
</dbReference>
<dbReference type="EMBL" id="JBJQND010000007">
    <property type="protein sequence ID" value="KAL3872121.1"/>
    <property type="molecule type" value="Genomic_DNA"/>
</dbReference>
<accession>A0ABD3WDW3</accession>
<dbReference type="Pfam" id="PF00595">
    <property type="entry name" value="PDZ"/>
    <property type="match status" value="1"/>
</dbReference>
<evidence type="ECO:0000259" key="2">
    <source>
        <dbReference type="PROSITE" id="PS50106"/>
    </source>
</evidence>
<dbReference type="SMART" id="SM00228">
    <property type="entry name" value="PDZ"/>
    <property type="match status" value="1"/>
</dbReference>
<dbReference type="InterPro" id="IPR000008">
    <property type="entry name" value="C2_dom"/>
</dbReference>
<reference evidence="3 5" key="1">
    <citation type="submission" date="2024-11" db="EMBL/GenBank/DDBJ databases">
        <title>Chromosome-level genome assembly of the freshwater bivalve Anodonta woodiana.</title>
        <authorList>
            <person name="Chen X."/>
        </authorList>
    </citation>
    <scope>NUCLEOTIDE SEQUENCE [LARGE SCALE GENOMIC DNA]</scope>
    <source>
        <strain evidence="3">MN2024</strain>
        <tissue evidence="3">Gills</tissue>
    </source>
</reference>
<dbReference type="EMBL" id="JBJQND010000007">
    <property type="protein sequence ID" value="KAL3872128.1"/>
    <property type="molecule type" value="Genomic_DNA"/>
</dbReference>
<evidence type="ECO:0000313" key="3">
    <source>
        <dbReference type="EMBL" id="KAL3872121.1"/>
    </source>
</evidence>
<dbReference type="Gene3D" id="2.30.42.10">
    <property type="match status" value="1"/>
</dbReference>
<dbReference type="PROSITE" id="PS50004">
    <property type="entry name" value="C2"/>
    <property type="match status" value="1"/>
</dbReference>
<protein>
    <submittedName>
        <fullName evidence="3">Uncharacterized protein</fullName>
    </submittedName>
</protein>
<dbReference type="PANTHER" id="PTHR46848:SF1">
    <property type="entry name" value="REGULATOR OF G-PROTEIN SIGNALING 3"/>
    <property type="match status" value="1"/>
</dbReference>
<feature type="domain" description="PDZ" evidence="2">
    <location>
        <begin position="187"/>
        <end position="264"/>
    </location>
</feature>
<name>A0ABD3WDW3_SINWO</name>
<organism evidence="3 5">
    <name type="scientific">Sinanodonta woodiana</name>
    <name type="common">Chinese pond mussel</name>
    <name type="synonym">Anodonta woodiana</name>
    <dbReference type="NCBI Taxonomy" id="1069815"/>
    <lineage>
        <taxon>Eukaryota</taxon>
        <taxon>Metazoa</taxon>
        <taxon>Spiralia</taxon>
        <taxon>Lophotrochozoa</taxon>
        <taxon>Mollusca</taxon>
        <taxon>Bivalvia</taxon>
        <taxon>Autobranchia</taxon>
        <taxon>Heteroconchia</taxon>
        <taxon>Palaeoheterodonta</taxon>
        <taxon>Unionida</taxon>
        <taxon>Unionoidea</taxon>
        <taxon>Unionidae</taxon>
        <taxon>Unioninae</taxon>
        <taxon>Sinanodonta</taxon>
    </lineage>
</organism>
<dbReference type="Pfam" id="PF00168">
    <property type="entry name" value="C2"/>
    <property type="match status" value="1"/>
</dbReference>
<dbReference type="SUPFAM" id="SSF49562">
    <property type="entry name" value="C2 domain (Calcium/lipid-binding domain, CaLB)"/>
    <property type="match status" value="1"/>
</dbReference>
<dbReference type="InterPro" id="IPR036034">
    <property type="entry name" value="PDZ_sf"/>
</dbReference>
<dbReference type="Proteomes" id="UP001634394">
    <property type="component" value="Unassembled WGS sequence"/>
</dbReference>
<dbReference type="AlphaFoldDB" id="A0ABD3WDW3"/>
<dbReference type="InterPro" id="IPR035892">
    <property type="entry name" value="C2_domain_sf"/>
</dbReference>
<feature type="domain" description="C2" evidence="1">
    <location>
        <begin position="19"/>
        <end position="138"/>
    </location>
</feature>
<evidence type="ECO:0000259" key="1">
    <source>
        <dbReference type="PROSITE" id="PS50004"/>
    </source>
</evidence>
<proteinExistence type="predicted"/>
<dbReference type="PANTHER" id="PTHR46848">
    <property type="entry name" value="REGULATOR OF G-PROTEIN SIGNALING 3"/>
    <property type="match status" value="1"/>
</dbReference>
<evidence type="ECO:0000313" key="4">
    <source>
        <dbReference type="EMBL" id="KAL3872128.1"/>
    </source>
</evidence>